<dbReference type="InterPro" id="IPR014043">
    <property type="entry name" value="Acyl_transferase_dom"/>
</dbReference>
<dbReference type="InterPro" id="IPR020841">
    <property type="entry name" value="PKS_Beta-ketoAc_synthase_dom"/>
</dbReference>
<dbReference type="Gene3D" id="3.90.25.70">
    <property type="match status" value="1"/>
</dbReference>
<dbReference type="GO" id="GO:0004318">
    <property type="term" value="F:enoyl-[acyl-carrier-protein] reductase (NADH) activity"/>
    <property type="evidence" value="ECO:0007669"/>
    <property type="project" value="InterPro"/>
</dbReference>
<feature type="compositionally biased region" description="Basic and acidic residues" evidence="8">
    <location>
        <begin position="1649"/>
        <end position="1671"/>
    </location>
</feature>
<accession>C3PIL8</accession>
<dbReference type="Gene3D" id="1.20.930.70">
    <property type="match status" value="1"/>
</dbReference>
<evidence type="ECO:0000256" key="6">
    <source>
        <dbReference type="ARBA" id="ARBA00022857"/>
    </source>
</evidence>
<dbReference type="InterPro" id="IPR001227">
    <property type="entry name" value="Ac_transferase_dom_sf"/>
</dbReference>
<evidence type="ECO:0000256" key="3">
    <source>
        <dbReference type="ARBA" id="ARBA00022553"/>
    </source>
</evidence>
<feature type="region of interest" description="Disordered" evidence="8">
    <location>
        <begin position="1093"/>
        <end position="1112"/>
    </location>
</feature>
<dbReference type="FunFam" id="3.40.366.10:FF:000009">
    <property type="entry name" value="Fatty acid synthase Fas"/>
    <property type="match status" value="1"/>
</dbReference>
<keyword evidence="6" id="KW-0521">NADP</keyword>
<dbReference type="Gene3D" id="3.40.366.10">
    <property type="entry name" value="Malonyl-Coenzyme A Acyl Carrier Protein, domain 2"/>
    <property type="match status" value="3"/>
</dbReference>
<name>C3PIL8_CORA7</name>
<dbReference type="PROSITE" id="PS52004">
    <property type="entry name" value="KS3_2"/>
    <property type="match status" value="1"/>
</dbReference>
<dbReference type="GO" id="GO:0004312">
    <property type="term" value="F:fatty acid synthase activity"/>
    <property type="evidence" value="ECO:0007669"/>
    <property type="project" value="UniProtKB-EC"/>
</dbReference>
<dbReference type="HOGENOM" id="CLU_000114_7_0_11"/>
<protein>
    <submittedName>
        <fullName evidence="10">Fatty acid synthase</fullName>
        <ecNumber evidence="10">1.1.1.100</ecNumber>
        <ecNumber evidence="10">1.3.1.10</ecNumber>
        <ecNumber evidence="10">2.3.1.38</ecNumber>
        <ecNumber evidence="10">2.3.1.39</ecNumber>
        <ecNumber evidence="10">2.3.1.41</ecNumber>
        <ecNumber evidence="10">2.3.1.85</ecNumber>
        <ecNumber evidence="10">3.1.2.14</ecNumber>
        <ecNumber evidence="10">4.2.1.59</ecNumber>
    </submittedName>
</protein>
<dbReference type="InterPro" id="IPR040899">
    <property type="entry name" value="Fas_alpha_ACP"/>
</dbReference>
<dbReference type="Pfam" id="PF00109">
    <property type="entry name" value="ketoacyl-synt"/>
    <property type="match status" value="1"/>
</dbReference>
<keyword evidence="7 10" id="KW-0560">Oxidoreductase</keyword>
<dbReference type="InterPro" id="IPR003965">
    <property type="entry name" value="Fatty_acid_synthase"/>
</dbReference>
<dbReference type="InterPro" id="IPR002539">
    <property type="entry name" value="MaoC-like_dom"/>
</dbReference>
<dbReference type="PANTHER" id="PTHR10982:SF21">
    <property type="entry name" value="FATTY ACID SYNTHASE SUBUNIT BETA"/>
    <property type="match status" value="1"/>
</dbReference>
<evidence type="ECO:0000313" key="10">
    <source>
        <dbReference type="EMBL" id="ACP33672.1"/>
    </source>
</evidence>
<dbReference type="SMART" id="SM00827">
    <property type="entry name" value="PKS_AT"/>
    <property type="match status" value="1"/>
</dbReference>
<keyword evidence="2" id="KW-0596">Phosphopantetheine</keyword>
<dbReference type="InterPro" id="IPR029069">
    <property type="entry name" value="HotDog_dom_sf"/>
</dbReference>
<dbReference type="EC" id="2.3.1.41" evidence="10"/>
<dbReference type="PANTHER" id="PTHR10982">
    <property type="entry name" value="MALONYL COA-ACYL CARRIER PROTEIN TRANSACYLASE"/>
    <property type="match status" value="1"/>
</dbReference>
<sequence>MSDFHVSVPLFARLDSEPFALSFSGQGYAWLPSLRDALATGVRPKIAAFLSAAEELLAPLEEELLAAAPHGFAPLAWADSEPAWAHALADASLSTPGILTAQLAVLESLRAHGIDLEDAVTNIGHSQGVLAAAVAEGRMSPAEALALARLIGAAMTTTARSAGLVRTAQGAPMAAVTGATKQQLHEAGAHIGLDNGRGRFVIVGTPAELARVKATLQERSALTEEPEGESAAVAVTDLEVSAAFHHPTMRYAVEQVESWAERIGLDPENTAQLARAVLTDYVDWPERVDSALKAGARWILEVGPTRGVEPLTRDLVAGHGVGTLAVATVEGLAQLVEPGRAPSLPRAWSEWAPRVADGRLSTAFTRATGYSPVMLPGMTPTTVDPGIVAAAANAGHWAELAGGGQHTDDILQENLRTLRRLLQPGVNAQFNALYLAASQWRRQIEGPNSILRARAGGAPINGVVISAGIPPVEEAVELVAKLHAENFPWVVFKPGTSAQVEEVLRIADALPETTVIMQLEGSAAGGHHSLEGLDEVLVATYARIRERDNVLLAVGGGIGNPARGAEYLLGTWAQRFGLPAAPVDAIMVGTAAMAAKESTASESVKQALVTAHSGDVVSGRSDLGADIHELDNSFARAGRLLDEVAGDAAAVETRRAEIIEAIGRTCKPYFGDLDEMSYSEWLQRYLELSYLDGWGDESWFSRFTRMVARAEARLHPTDHGEIALCVEADRENPAEAINQLTELYGDAALHPTDAAWFIQLVDGPGKPANFVPVIDTDVRRRWRRDTLWQAHDEHYEADEVCIIPGTAAVAGIEQANEPVAQILGRFEQAALALLDGTEDDSGEPAFSTEELIRRAPTLNWAGREQPNPLSLGLAGAELEATGAEAMWLTVPFHSGAELRARITPPSIPGASPLVKVEDAETAMRELLRQALGGDLPDVSSGTATISAHLSATDIAHYSAVTSGEMSATVSPDVLVGPAWPALFAVLASARTESAEPVVEGFLDLVHLEHSMSLKPDTWELLRASAAPGSEPLDLRYTAELEEVRDTPSGRVVDVSVGVTAAVRGEEHEFAQLHERFFITGRRGDAALELARATAQGSQENSAEPSFRETPRSFRHRTTAVAPEFLLPFAVVTGDRNPIHLSSNAAALAGHREGPIVHGMWTSALAQAAAAFDGARVLEWSATWLAPVLPGSEVEFEVERVGVDKRCGYGEVRSVTATSQGVPVLQARATMSSPTTFYAFPGQGIQSPGMGMKDYAESAAARAVWERADKHTRQDLGFSILEIVRHNPDTVVVDGETFTHPDGVLYLTQFTQVAMATLGCAQIAALKEAGVLESGAFFAGHSVGEYNALAAYAGVLSLEAVLDIVYVRGLTMHRLVERDSVGQSLYGLAALRPHKMGMSAGEAFAHVARVAAETGEFLEVVNHNIAGRQYAVAGTKAGLEALAHDAERRAPGQRAVIPIPGIDVPFHSSRLVGGVADFRAHLDALIPEEINLEALVGRYIPNLVARPFALSREFVEAIAEVVDSEPLAEILEDFDGAIACPARMGRTLLIELLAWQFASPVRWIETQDLLLGQLGVERFIEVGVGTAPTLTNMLGQTLRLPQYAGSTGIEVLNYERDRGRVFAEDAEPAPEPAAQVAGQPDTAEAEPAESESRQPTESTHREDSVHAPREETSAAVEDLPLSVHQALEMLIALWTKVRPDQMAATDSIETLVEGVSSRRNQLLVDLGVEFGISAIENAADAPIPQLAESVAQRAPGYATFGEVLAEHVAQALTRLTGPAGTKPSYVAERVSRTWGLGPGWVDRATVQMVLGTREGSSLRGGELASLPMTGAASVAELDALIDDAVRAAGEREGLSLQKAVAATPHETLDPEAVRAYTERLESALEDSARAALAALGREETPTEQGDSAALSELEQLVAVELGPDWQQRIAPAFDACKAVLLDDRWARAREDIARAAAAGEAEPELDVLGAGEEVALLAEHFGYEDLARDARTPADGLLFADQVAVVTGGSPGSIAAELIGELLAEGATVIATTSQLSHERLEFYKQLYRSHAVGAAALWVVPANLTSFADVEALVEWIAMVRTATVGGESVRLKPAYVPDLLFPFAAPRVAGTLQDAGAGAESQMRLLLWSVEKLIASLSVVGADTHIGHRLHVVLPGSPNRGRFGGDGAYGEAKAALDALVNRWSSEQSSWGARTSLVHAHIGWVRGTGLMGGNDPLVEQVEACGVRTFSAKEMAVQLLDATASPDIRAEAAQAPLSVDLTGGLAEAELDLAALASAAQSETADASRAADSSREGKALRTVKALPNVLRPMEWISPDFSGATQSLEDMVVIVGAGELGPLGSSRTRYEAEVGGDLSAAGVLELAWSRGLIRWDEHTAGWLTAEGEELAEEDVYARFHDEVLAGIGVRRFHDDFGPHLPMVDNLAPELTTIYLEKPLSFTVQDEETARSFVDGCEGATLRRVSDSTGEIEWQVTRPAGSAVRVPRRVAMTRFVGGQIPEGFDPQVYGIPADMVDNLDRLALWNLVCTVDAFLSAGFNPAELLAHVHPARVSSTQGTGMAGQEALRSLYVDKLLGQPRPNDILQEALPNVIAAHVMQSYVGGYGQMVHPVAACATAAVSVEEGVDKLRLHKADFVVAGGIDALSIEGITGFGDMAATADSAGMAAKEIDYRFFSRANDRRRAGFVESEGGGTILLARGTFAAEMGLPVLGVVGFAESFADGAHTSIPAPGLGALSAARGGRESRLASSLKALGVGPDDISVVSKHDTSTNANDPNESDLHERIAAALGRSPGNPLYVISQKSLTGHAKGGAAAFQLIGLTQVLRSGILPPNRSLDCVDPVLRRHEHLLWLRQPLDLRRTPPKAGLVTSLGFGHVSALIALVHPGAFFAALAREQGEGVAEAWRAAATERERRGLRRLEEAMRGGTALYERPVNRNLGSVPATEVSEREAAVLLSDSARLRDGMLDPEGGNTTQRG</sequence>
<dbReference type="KEGG" id="car:cauri_2079"/>
<dbReference type="InterPro" id="IPR013565">
    <property type="entry name" value="Fas1/AflB-like_central"/>
</dbReference>
<dbReference type="eggNOG" id="COG2030">
    <property type="taxonomic scope" value="Bacteria"/>
</dbReference>
<keyword evidence="3" id="KW-0597">Phosphoprotein</keyword>
<dbReference type="GO" id="GO:0141148">
    <property type="term" value="F:enoyl-[acyl-carrier-protein] reductase (NADPH) activity"/>
    <property type="evidence" value="ECO:0007669"/>
    <property type="project" value="UniProtKB-EC"/>
</dbReference>
<dbReference type="InterPro" id="IPR014031">
    <property type="entry name" value="Ketoacyl_synth_C"/>
</dbReference>
<dbReference type="GO" id="GO:0019171">
    <property type="term" value="F:(3R)-hydroxyacyl-[acyl-carrier-protein] dehydratase activity"/>
    <property type="evidence" value="ECO:0007669"/>
    <property type="project" value="UniProtKB-EC"/>
</dbReference>
<feature type="region of interest" description="Disordered" evidence="8">
    <location>
        <begin position="1624"/>
        <end position="1676"/>
    </location>
</feature>
<dbReference type="eggNOG" id="COG4981">
    <property type="taxonomic scope" value="Bacteria"/>
</dbReference>
<dbReference type="EC" id="2.3.1.38" evidence="10"/>
<evidence type="ECO:0000256" key="5">
    <source>
        <dbReference type="ARBA" id="ARBA00022801"/>
    </source>
</evidence>
<dbReference type="Proteomes" id="UP000002077">
    <property type="component" value="Chromosome"/>
</dbReference>
<dbReference type="SUPFAM" id="SSF54637">
    <property type="entry name" value="Thioesterase/thiol ester dehydrase-isomerase"/>
    <property type="match status" value="1"/>
</dbReference>
<dbReference type="CDD" id="cd08950">
    <property type="entry name" value="KR_fFAS_SDR_c_like"/>
    <property type="match status" value="1"/>
</dbReference>
<reference evidence="10 11" key="1">
    <citation type="journal article" date="2010" name="BMC Genomics">
        <title>Complete genome sequence and lifestyle of black-pigmented Corynebacterium aurimucosum ATCC 700975 (formerly C. nigricans CN-1) isolated from a vaginal swab of a woman with spontaneous abortion.</title>
        <authorList>
            <person name="Trost E."/>
            <person name="Gotker S."/>
            <person name="Schneider J."/>
            <person name="Schneiker-Bekel S."/>
            <person name="Szczepanowski R."/>
            <person name="Tilker A."/>
            <person name="Viehoever P."/>
            <person name="Arnold W."/>
            <person name="Bekel T."/>
            <person name="Blom J."/>
            <person name="Gartemann K.H."/>
            <person name="Linke B."/>
            <person name="Goesmann A."/>
            <person name="Puhler A."/>
            <person name="Shukla S.K."/>
            <person name="Tauch A."/>
        </authorList>
    </citation>
    <scope>NUCLEOTIDE SEQUENCE [LARGE SCALE GENOMIC DNA]</scope>
    <source>
        <strain evidence="11">ATCC 700975 / DSM 44827 / CIP 107346 / CN-1</strain>
    </source>
</reference>
<dbReference type="InterPro" id="IPR014030">
    <property type="entry name" value="Ketoacyl_synth_N"/>
</dbReference>
<dbReference type="EMBL" id="CP001601">
    <property type="protein sequence ID" value="ACP33672.1"/>
    <property type="molecule type" value="Genomic_DNA"/>
</dbReference>
<dbReference type="eggNOG" id="COG0304">
    <property type="taxonomic scope" value="Bacteria"/>
</dbReference>
<dbReference type="CDD" id="cd00828">
    <property type="entry name" value="elong_cond_enzymes"/>
    <property type="match status" value="1"/>
</dbReference>
<feature type="compositionally biased region" description="Polar residues" evidence="8">
    <location>
        <begin position="1094"/>
        <end position="1103"/>
    </location>
</feature>
<dbReference type="GO" id="GO:0005835">
    <property type="term" value="C:fatty acid synthase complex"/>
    <property type="evidence" value="ECO:0007669"/>
    <property type="project" value="InterPro"/>
</dbReference>
<evidence type="ECO:0000256" key="1">
    <source>
        <dbReference type="ARBA" id="ARBA00005254"/>
    </source>
</evidence>
<dbReference type="InterPro" id="IPR016035">
    <property type="entry name" value="Acyl_Trfase/lysoPLipase"/>
</dbReference>
<dbReference type="InterPro" id="IPR036291">
    <property type="entry name" value="NAD(P)-bd_dom_sf"/>
</dbReference>
<dbReference type="Gene3D" id="3.20.20.70">
    <property type="entry name" value="Aldolase class I"/>
    <property type="match status" value="1"/>
</dbReference>
<keyword evidence="5 10" id="KW-0378">Hydrolase</keyword>
<dbReference type="GO" id="GO:0016297">
    <property type="term" value="F:fatty acyl-[ACP] hydrolase activity"/>
    <property type="evidence" value="ECO:0007669"/>
    <property type="project" value="UniProtKB-EC"/>
</dbReference>
<dbReference type="GO" id="GO:0004315">
    <property type="term" value="F:3-oxoacyl-[acyl-carrier-protein] synthase activity"/>
    <property type="evidence" value="ECO:0007669"/>
    <property type="project" value="UniProtKB-EC"/>
</dbReference>
<keyword evidence="11" id="KW-1185">Reference proteome</keyword>
<dbReference type="PRINTS" id="PR01483">
    <property type="entry name" value="FASYNTHASE"/>
</dbReference>
<dbReference type="Gene3D" id="3.10.129.10">
    <property type="entry name" value="Hotdog Thioesterase"/>
    <property type="match status" value="1"/>
</dbReference>
<dbReference type="InterPro" id="IPR047224">
    <property type="entry name" value="FAS_alpha_su_C"/>
</dbReference>
<evidence type="ECO:0000313" key="11">
    <source>
        <dbReference type="Proteomes" id="UP000002077"/>
    </source>
</evidence>
<dbReference type="GO" id="GO:0004313">
    <property type="term" value="F:[acyl-carrier-protein] S-acetyltransferase activity"/>
    <property type="evidence" value="ECO:0007669"/>
    <property type="project" value="UniProtKB-EC"/>
</dbReference>
<dbReference type="InterPro" id="IPR050830">
    <property type="entry name" value="Fungal_FAS"/>
</dbReference>
<dbReference type="Gene3D" id="3.40.47.10">
    <property type="match status" value="1"/>
</dbReference>
<dbReference type="Pfam" id="PF02801">
    <property type="entry name" value="Ketoacyl-synt_C"/>
    <property type="match status" value="1"/>
</dbReference>
<dbReference type="Gene3D" id="6.10.140.1400">
    <property type="match status" value="1"/>
</dbReference>
<dbReference type="EC" id="1.3.1.10" evidence="10"/>
<dbReference type="SUPFAM" id="SSF53901">
    <property type="entry name" value="Thiolase-like"/>
    <property type="match status" value="2"/>
</dbReference>
<keyword evidence="10" id="KW-0012">Acyltransferase</keyword>
<dbReference type="Pfam" id="PF01575">
    <property type="entry name" value="MaoC_dehydratas"/>
    <property type="match status" value="1"/>
</dbReference>
<feature type="domain" description="Ketosynthase family 3 (KS3)" evidence="9">
    <location>
        <begin position="2424"/>
        <end position="2880"/>
    </location>
</feature>
<keyword evidence="10" id="KW-0456">Lyase</keyword>
<dbReference type="eggNOG" id="COG0331">
    <property type="taxonomic scope" value="Bacteria"/>
</dbReference>
<dbReference type="GO" id="GO:0008897">
    <property type="term" value="F:holo-[acyl-carrier-protein] synthase activity"/>
    <property type="evidence" value="ECO:0007669"/>
    <property type="project" value="InterPro"/>
</dbReference>
<dbReference type="RefSeq" id="WP_012715269.1">
    <property type="nucleotide sequence ID" value="NC_012590.1"/>
</dbReference>
<evidence type="ECO:0000256" key="4">
    <source>
        <dbReference type="ARBA" id="ARBA00022679"/>
    </source>
</evidence>
<dbReference type="Gene3D" id="3.40.50.720">
    <property type="entry name" value="NAD(P)-binding Rossmann-like Domain"/>
    <property type="match status" value="1"/>
</dbReference>
<evidence type="ECO:0000256" key="8">
    <source>
        <dbReference type="SAM" id="MobiDB-lite"/>
    </source>
</evidence>
<dbReference type="InterPro" id="IPR013785">
    <property type="entry name" value="Aldolase_TIM"/>
</dbReference>
<dbReference type="GO" id="GO:0004316">
    <property type="term" value="F:3-oxoacyl-[acyl-carrier-protein] reductase (NADPH) activity"/>
    <property type="evidence" value="ECO:0007669"/>
    <property type="project" value="UniProtKB-EC"/>
</dbReference>
<dbReference type="PROSITE" id="PS00606">
    <property type="entry name" value="KS3_1"/>
    <property type="match status" value="1"/>
</dbReference>
<dbReference type="STRING" id="548476.cauri_2079"/>
<dbReference type="InterPro" id="IPR016039">
    <property type="entry name" value="Thiolase-like"/>
</dbReference>
<dbReference type="EC" id="1.1.1.100" evidence="10"/>
<dbReference type="Pfam" id="PF08354">
    <property type="entry name" value="Fas1-AflB-like_hel"/>
    <property type="match status" value="1"/>
</dbReference>
<dbReference type="EC" id="3.1.2.14" evidence="10"/>
<dbReference type="SUPFAM" id="SSF51412">
    <property type="entry name" value="Inosine monophosphate dehydrogenase (IMPDH)"/>
    <property type="match status" value="1"/>
</dbReference>
<dbReference type="EC" id="2.3.1.39" evidence="10"/>
<evidence type="ECO:0000259" key="9">
    <source>
        <dbReference type="PROSITE" id="PS52004"/>
    </source>
</evidence>
<organism evidence="10 11">
    <name type="scientific">Corynebacterium aurimucosum (strain ATCC 700975 / DSM 44827 / CIP 107346 / CN-1)</name>
    <name type="common">Corynebacterium nigricans</name>
    <dbReference type="NCBI Taxonomy" id="548476"/>
    <lineage>
        <taxon>Bacteria</taxon>
        <taxon>Bacillati</taxon>
        <taxon>Actinomycetota</taxon>
        <taxon>Actinomycetes</taxon>
        <taxon>Mycobacteriales</taxon>
        <taxon>Corynebacteriaceae</taxon>
        <taxon>Corynebacterium</taxon>
    </lineage>
</organism>
<evidence type="ECO:0000256" key="7">
    <source>
        <dbReference type="ARBA" id="ARBA00023002"/>
    </source>
</evidence>
<dbReference type="GeneID" id="31924725"/>
<dbReference type="InterPro" id="IPR018201">
    <property type="entry name" value="Ketoacyl_synth_AS"/>
</dbReference>
<dbReference type="EC" id="2.3.1.85" evidence="10"/>
<dbReference type="Pfam" id="PF18325">
    <property type="entry name" value="Fas_alpha_ACP"/>
    <property type="match status" value="1"/>
</dbReference>
<dbReference type="GO" id="GO:0004314">
    <property type="term" value="F:[acyl-carrier-protein] S-malonyltransferase activity"/>
    <property type="evidence" value="ECO:0007669"/>
    <property type="project" value="UniProtKB-EC"/>
</dbReference>
<dbReference type="SUPFAM" id="SSF51735">
    <property type="entry name" value="NAD(P)-binding Rossmann-fold domains"/>
    <property type="match status" value="1"/>
</dbReference>
<dbReference type="GO" id="GO:0006633">
    <property type="term" value="P:fatty acid biosynthetic process"/>
    <property type="evidence" value="ECO:0007669"/>
    <property type="project" value="InterPro"/>
</dbReference>
<dbReference type="EC" id="4.2.1.59" evidence="10"/>
<evidence type="ECO:0000256" key="2">
    <source>
        <dbReference type="ARBA" id="ARBA00022450"/>
    </source>
</evidence>
<gene>
    <name evidence="10" type="primary">fas-IA</name>
    <name evidence="10" type="ordered locus">cauri_2079</name>
</gene>
<comment type="similarity">
    <text evidence="1">Belongs to the enoyl-CoA hydratase/isomerase family.</text>
</comment>
<keyword evidence="4 10" id="KW-0808">Transferase</keyword>
<proteinExistence type="inferred from homology"/>
<dbReference type="SUPFAM" id="SSF52151">
    <property type="entry name" value="FabD/lysophospholipase-like"/>
    <property type="match status" value="2"/>
</dbReference>
<dbReference type="Pfam" id="PF00698">
    <property type="entry name" value="Acyl_transf_1"/>
    <property type="match status" value="1"/>
</dbReference>